<keyword evidence="5" id="KW-0808">Transferase</keyword>
<dbReference type="EMBL" id="VIBQ01000014">
    <property type="protein sequence ID" value="KAB8349846.1"/>
    <property type="molecule type" value="Genomic_DNA"/>
</dbReference>
<dbReference type="PANTHER" id="PTHR31201">
    <property type="entry name" value="OS01G0585100 PROTEIN"/>
    <property type="match status" value="1"/>
</dbReference>
<evidence type="ECO:0000256" key="9">
    <source>
        <dbReference type="ARBA" id="ARBA00023136"/>
    </source>
</evidence>
<feature type="coiled-coil region" evidence="13">
    <location>
        <begin position="201"/>
        <end position="228"/>
    </location>
</feature>
<keyword evidence="17" id="KW-1185">Reference proteome</keyword>
<gene>
    <name evidence="16" type="ORF">FH972_023859</name>
</gene>
<comment type="subcellular location">
    <subcellularLocation>
        <location evidence="1">Membrane</location>
        <topology evidence="1">Multi-pass membrane protein</topology>
    </subcellularLocation>
</comment>
<dbReference type="Pfam" id="PF10998">
    <property type="entry name" value="DUF2838"/>
    <property type="match status" value="1"/>
</dbReference>
<dbReference type="Proteomes" id="UP000327013">
    <property type="component" value="Unassembled WGS sequence"/>
</dbReference>
<reference evidence="16 17" key="1">
    <citation type="submission" date="2019-06" db="EMBL/GenBank/DDBJ databases">
        <title>A chromosomal-level reference genome of Carpinus fangiana (Coryloideae, Betulaceae).</title>
        <authorList>
            <person name="Yang X."/>
            <person name="Wang Z."/>
            <person name="Zhang L."/>
            <person name="Hao G."/>
            <person name="Liu J."/>
            <person name="Yang Y."/>
        </authorList>
    </citation>
    <scope>NUCLEOTIDE SEQUENCE [LARGE SCALE GENOMIC DNA]</scope>
    <source>
        <strain evidence="16">Cfa_2016G</strain>
        <tissue evidence="16">Leaf</tissue>
    </source>
</reference>
<keyword evidence="4" id="KW-0444">Lipid biosynthesis</keyword>
<evidence type="ECO:0000256" key="2">
    <source>
        <dbReference type="ARBA" id="ARBA00006675"/>
    </source>
</evidence>
<keyword evidence="12" id="KW-0012">Acyltransferase</keyword>
<feature type="transmembrane region" description="Helical" evidence="15">
    <location>
        <begin position="327"/>
        <end position="347"/>
    </location>
</feature>
<evidence type="ECO:0000313" key="17">
    <source>
        <dbReference type="Proteomes" id="UP000327013"/>
    </source>
</evidence>
<evidence type="ECO:0000256" key="13">
    <source>
        <dbReference type="SAM" id="Coils"/>
    </source>
</evidence>
<evidence type="ECO:0000313" key="16">
    <source>
        <dbReference type="EMBL" id="KAB8349846.1"/>
    </source>
</evidence>
<evidence type="ECO:0000256" key="11">
    <source>
        <dbReference type="ARBA" id="ARBA00023264"/>
    </source>
</evidence>
<evidence type="ECO:0000256" key="5">
    <source>
        <dbReference type="ARBA" id="ARBA00022679"/>
    </source>
</evidence>
<evidence type="ECO:0000256" key="8">
    <source>
        <dbReference type="ARBA" id="ARBA00023098"/>
    </source>
</evidence>
<evidence type="ECO:0000256" key="15">
    <source>
        <dbReference type="SAM" id="Phobius"/>
    </source>
</evidence>
<dbReference type="OrthoDB" id="406287at2759"/>
<name>A0A5N6KWR9_9ROSI</name>
<keyword evidence="13" id="KW-0175">Coiled coil</keyword>
<keyword evidence="11" id="KW-1208">Phospholipid metabolism</keyword>
<accession>A0A5N6KWR9</accession>
<evidence type="ECO:0000256" key="10">
    <source>
        <dbReference type="ARBA" id="ARBA00023209"/>
    </source>
</evidence>
<evidence type="ECO:0000256" key="4">
    <source>
        <dbReference type="ARBA" id="ARBA00022516"/>
    </source>
</evidence>
<keyword evidence="10" id="KW-0594">Phospholipid biosynthesis</keyword>
<feature type="region of interest" description="Disordered" evidence="14">
    <location>
        <begin position="87"/>
        <end position="140"/>
    </location>
</feature>
<dbReference type="GO" id="GO:0016746">
    <property type="term" value="F:acyltransferase activity"/>
    <property type="evidence" value="ECO:0007669"/>
    <property type="project" value="UniProtKB-KW"/>
</dbReference>
<evidence type="ECO:0000256" key="1">
    <source>
        <dbReference type="ARBA" id="ARBA00004141"/>
    </source>
</evidence>
<dbReference type="AlphaFoldDB" id="A0A5N6KWR9"/>
<sequence>MQCASKTRAENEKTTLEDAMRGATRVLVGGMRQSRFRRRPRFAGKAPDAHNVYCHLAMRIADECNVCLYSASFHLTQSNDSPQMRKLGRLQAASSMSSDPIDIPTKGRPDDGSVAGSAPGSPYMGSLDAHGVEYSSSGEARTPGLSMYGTSASSTPGISRSGSFSNSSEYADAAEGIDPLPPLDRLTLFDFLENLALPQRLEKMQMGLQKQSEKIMRQQQKIREQAKQSRERIGGELRKRIPGPDERLRKYRRSMRDSVDRLGKRWKEDKTVSLREKISFIAGVLNIFISGYLVGAHPEYFYLWYTIQLAYFYPIRYYTYHKRGMHYFLADLCYYVNFLLVLSIWVFPSSKRLFIATFCLAFGNNAVAIAMWRNSLVFHSLDKVTRFVFLSNCLS</sequence>
<keyword evidence="6 15" id="KW-0812">Transmembrane</keyword>
<keyword evidence="9 15" id="KW-0472">Membrane</keyword>
<dbReference type="GO" id="GO:0006656">
    <property type="term" value="P:phosphatidylcholine biosynthetic process"/>
    <property type="evidence" value="ECO:0007669"/>
    <property type="project" value="TreeGrafter"/>
</dbReference>
<feature type="transmembrane region" description="Helical" evidence="15">
    <location>
        <begin position="278"/>
        <end position="295"/>
    </location>
</feature>
<dbReference type="GO" id="GO:0016020">
    <property type="term" value="C:membrane"/>
    <property type="evidence" value="ECO:0007669"/>
    <property type="project" value="UniProtKB-SubCell"/>
</dbReference>
<keyword evidence="8" id="KW-0443">Lipid metabolism</keyword>
<protein>
    <recommendedName>
        <fullName evidence="3">Glycerophosphocholine acyltransferase 1</fullName>
    </recommendedName>
</protein>
<feature type="transmembrane region" description="Helical" evidence="15">
    <location>
        <begin position="353"/>
        <end position="372"/>
    </location>
</feature>
<comment type="caution">
    <text evidence="16">The sequence shown here is derived from an EMBL/GenBank/DDBJ whole genome shotgun (WGS) entry which is preliminary data.</text>
</comment>
<evidence type="ECO:0000256" key="12">
    <source>
        <dbReference type="ARBA" id="ARBA00023315"/>
    </source>
</evidence>
<evidence type="ECO:0000256" key="6">
    <source>
        <dbReference type="ARBA" id="ARBA00022692"/>
    </source>
</evidence>
<keyword evidence="7 15" id="KW-1133">Transmembrane helix</keyword>
<feature type="transmembrane region" description="Helical" evidence="15">
    <location>
        <begin position="301"/>
        <end position="320"/>
    </location>
</feature>
<comment type="similarity">
    <text evidence="2">Belongs to the GPC1 family.</text>
</comment>
<evidence type="ECO:0000256" key="7">
    <source>
        <dbReference type="ARBA" id="ARBA00022989"/>
    </source>
</evidence>
<dbReference type="InterPro" id="IPR021261">
    <property type="entry name" value="GPCAT"/>
</dbReference>
<dbReference type="PANTHER" id="PTHR31201:SF1">
    <property type="entry name" value="GLYCEROPHOSPHOCHOLINE ACYLTRANSFERASE 1"/>
    <property type="match status" value="1"/>
</dbReference>
<organism evidence="16 17">
    <name type="scientific">Carpinus fangiana</name>
    <dbReference type="NCBI Taxonomy" id="176857"/>
    <lineage>
        <taxon>Eukaryota</taxon>
        <taxon>Viridiplantae</taxon>
        <taxon>Streptophyta</taxon>
        <taxon>Embryophyta</taxon>
        <taxon>Tracheophyta</taxon>
        <taxon>Spermatophyta</taxon>
        <taxon>Magnoliopsida</taxon>
        <taxon>eudicotyledons</taxon>
        <taxon>Gunneridae</taxon>
        <taxon>Pentapetalae</taxon>
        <taxon>rosids</taxon>
        <taxon>fabids</taxon>
        <taxon>Fagales</taxon>
        <taxon>Betulaceae</taxon>
        <taxon>Carpinus</taxon>
    </lineage>
</organism>
<proteinExistence type="inferred from homology"/>
<evidence type="ECO:0000256" key="14">
    <source>
        <dbReference type="SAM" id="MobiDB-lite"/>
    </source>
</evidence>
<evidence type="ECO:0000256" key="3">
    <source>
        <dbReference type="ARBA" id="ARBA00019082"/>
    </source>
</evidence>